<feature type="region of interest" description="Disordered" evidence="1">
    <location>
        <begin position="32"/>
        <end position="56"/>
    </location>
</feature>
<dbReference type="AlphaFoldDB" id="A0A164E870"/>
<proteinExistence type="predicted"/>
<evidence type="ECO:0000313" key="2">
    <source>
        <dbReference type="EMBL" id="KZR96532.1"/>
    </source>
</evidence>
<evidence type="ECO:0000313" key="3">
    <source>
        <dbReference type="Proteomes" id="UP000076858"/>
    </source>
</evidence>
<keyword evidence="3" id="KW-1185">Reference proteome</keyword>
<feature type="compositionally biased region" description="Polar residues" evidence="1">
    <location>
        <begin position="47"/>
        <end position="56"/>
    </location>
</feature>
<gene>
    <name evidence="2" type="ORF">APZ42_009077</name>
</gene>
<comment type="caution">
    <text evidence="2">The sequence shown here is derived from an EMBL/GenBank/DDBJ whole genome shotgun (WGS) entry which is preliminary data.</text>
</comment>
<dbReference type="Proteomes" id="UP000076858">
    <property type="component" value="Unassembled WGS sequence"/>
</dbReference>
<feature type="non-terminal residue" evidence="2">
    <location>
        <position position="1"/>
    </location>
</feature>
<name>A0A164E870_9CRUS</name>
<dbReference type="EMBL" id="LRGB01024609">
    <property type="protein sequence ID" value="KZR96532.1"/>
    <property type="molecule type" value="Genomic_DNA"/>
</dbReference>
<reference evidence="2 3" key="1">
    <citation type="submission" date="2016-03" db="EMBL/GenBank/DDBJ databases">
        <title>EvidentialGene: Evidence-directed Construction of Genes on Genomes.</title>
        <authorList>
            <person name="Gilbert D.G."/>
            <person name="Choi J.-H."/>
            <person name="Mockaitis K."/>
            <person name="Colbourne J."/>
            <person name="Pfrender M."/>
        </authorList>
    </citation>
    <scope>NUCLEOTIDE SEQUENCE [LARGE SCALE GENOMIC DNA]</scope>
    <source>
        <strain evidence="2 3">Xinb3</strain>
        <tissue evidence="2">Complete organism</tissue>
    </source>
</reference>
<sequence>TLCLNYPHSPLSITVMKARGVARIPIPAPVRANKTKKGGEDFAIGRSESNSLKNKY</sequence>
<organism evidence="2 3">
    <name type="scientific">Daphnia magna</name>
    <dbReference type="NCBI Taxonomy" id="35525"/>
    <lineage>
        <taxon>Eukaryota</taxon>
        <taxon>Metazoa</taxon>
        <taxon>Ecdysozoa</taxon>
        <taxon>Arthropoda</taxon>
        <taxon>Crustacea</taxon>
        <taxon>Branchiopoda</taxon>
        <taxon>Diplostraca</taxon>
        <taxon>Cladocera</taxon>
        <taxon>Anomopoda</taxon>
        <taxon>Daphniidae</taxon>
        <taxon>Daphnia</taxon>
    </lineage>
</organism>
<accession>A0A164E870</accession>
<protein>
    <submittedName>
        <fullName evidence="2">Uncharacterized protein</fullName>
    </submittedName>
</protein>
<evidence type="ECO:0000256" key="1">
    <source>
        <dbReference type="SAM" id="MobiDB-lite"/>
    </source>
</evidence>